<dbReference type="Pfam" id="PF19077">
    <property type="entry name" value="Big_13"/>
    <property type="match status" value="2"/>
</dbReference>
<gene>
    <name evidence="6" type="ORF">C7C46_12465</name>
</gene>
<feature type="compositionally biased region" description="Low complexity" evidence="1">
    <location>
        <begin position="669"/>
        <end position="767"/>
    </location>
</feature>
<feature type="transmembrane region" description="Helical" evidence="2">
    <location>
        <begin position="851"/>
        <end position="874"/>
    </location>
</feature>
<accession>A0A2V4N7T5</accession>
<organism evidence="6 7">
    <name type="scientific">Streptomyces tateyamensis</name>
    <dbReference type="NCBI Taxonomy" id="565073"/>
    <lineage>
        <taxon>Bacteria</taxon>
        <taxon>Bacillati</taxon>
        <taxon>Actinomycetota</taxon>
        <taxon>Actinomycetes</taxon>
        <taxon>Kitasatosporales</taxon>
        <taxon>Streptomycetaceae</taxon>
        <taxon>Streptomyces</taxon>
    </lineage>
</organism>
<feature type="region of interest" description="Disordered" evidence="1">
    <location>
        <begin position="797"/>
        <end position="847"/>
    </location>
</feature>
<keyword evidence="3" id="KW-0732">Signal</keyword>
<reference evidence="6 7" key="1">
    <citation type="submission" date="2018-03" db="EMBL/GenBank/DDBJ databases">
        <title>Bioinformatic expansion and discovery of thiopeptide antibiotics.</title>
        <authorList>
            <person name="Schwalen C.J."/>
            <person name="Hudson G.A."/>
            <person name="Mitchell D.A."/>
        </authorList>
    </citation>
    <scope>NUCLEOTIDE SEQUENCE [LARGE SCALE GENOMIC DNA]</scope>
    <source>
        <strain evidence="6 7">ATCC 21389</strain>
    </source>
</reference>
<feature type="signal peptide" evidence="3">
    <location>
        <begin position="1"/>
        <end position="21"/>
    </location>
</feature>
<protein>
    <recommendedName>
        <fullName evidence="8">Bacterial Ig-like domain-containing protein</fullName>
    </recommendedName>
</protein>
<feature type="domain" description="GEVED" evidence="5">
    <location>
        <begin position="313"/>
        <end position="384"/>
    </location>
</feature>
<evidence type="ECO:0000256" key="2">
    <source>
        <dbReference type="SAM" id="Phobius"/>
    </source>
</evidence>
<evidence type="ECO:0000259" key="4">
    <source>
        <dbReference type="Pfam" id="PF19077"/>
    </source>
</evidence>
<feature type="chain" id="PRO_5016117506" description="Bacterial Ig-like domain-containing protein" evidence="3">
    <location>
        <begin position="22"/>
        <end position="885"/>
    </location>
</feature>
<evidence type="ECO:0000256" key="1">
    <source>
        <dbReference type="SAM" id="MobiDB-lite"/>
    </source>
</evidence>
<dbReference type="Gene3D" id="2.60.40.10">
    <property type="entry name" value="Immunoglobulins"/>
    <property type="match status" value="3"/>
</dbReference>
<dbReference type="NCBIfam" id="NF033510">
    <property type="entry name" value="Ca_tandemer"/>
    <property type="match status" value="2"/>
</dbReference>
<dbReference type="AlphaFoldDB" id="A0A2V4N7T5"/>
<name>A0A2V4N7T5_9ACTN</name>
<dbReference type="InterPro" id="IPR045474">
    <property type="entry name" value="GEVED"/>
</dbReference>
<evidence type="ECO:0000313" key="6">
    <source>
        <dbReference type="EMBL" id="PYC80506.1"/>
    </source>
</evidence>
<dbReference type="InterPro" id="IPR013783">
    <property type="entry name" value="Ig-like_fold"/>
</dbReference>
<feature type="region of interest" description="Disordered" evidence="1">
    <location>
        <begin position="455"/>
        <end position="476"/>
    </location>
</feature>
<keyword evidence="2" id="KW-0812">Transmembrane</keyword>
<feature type="region of interest" description="Disordered" evidence="1">
    <location>
        <begin position="669"/>
        <end position="771"/>
    </location>
</feature>
<feature type="domain" description="Bacterial Ig-like" evidence="4">
    <location>
        <begin position="496"/>
        <end position="570"/>
    </location>
</feature>
<dbReference type="InterPro" id="IPR044016">
    <property type="entry name" value="Big_13"/>
</dbReference>
<feature type="region of interest" description="Disordered" evidence="1">
    <location>
        <begin position="397"/>
        <end position="421"/>
    </location>
</feature>
<feature type="domain" description="Bacterial Ig-like" evidence="4">
    <location>
        <begin position="593"/>
        <end position="663"/>
    </location>
</feature>
<dbReference type="Proteomes" id="UP000248039">
    <property type="component" value="Unassembled WGS sequence"/>
</dbReference>
<evidence type="ECO:0000313" key="7">
    <source>
        <dbReference type="Proteomes" id="UP000248039"/>
    </source>
</evidence>
<keyword evidence="2" id="KW-0472">Membrane</keyword>
<evidence type="ECO:0000259" key="5">
    <source>
        <dbReference type="Pfam" id="PF20009"/>
    </source>
</evidence>
<keyword evidence="2" id="KW-1133">Transmembrane helix</keyword>
<sequence length="885" mass="87422">MVAAALAAGLTFGWLPTVSQAQQSPDSWTADRHAVLRSGLTVDLGFAPAPGVSVQAASGKLGDGGYADGLHSGAPAESFRAVQSRPQADGTWRTMGTLQLTFSRPVRNPRLHVSGLAGGSGGSGGSGGPGAALRLSVTGGTPAGPVLTARTPWKGWTVADGTLGPTAQDGSTDATVDRSGSVELDGTFDTATLRVERRDTMPAGSTAAVPVLDQAFTVSLDEALGSAPAGYGNASHVISDLFLGSDAVSPVPTAGLAHRTGAGTPLPAPPEIQPGRVEHTANDPTLDFPKDAAIGRFYDLTVPVSPGQSPATLAGWIDFRRDGTFDAAERAQVDINPGAGSATLEWIVPPDVAAGQTWARLRIARDPAQVVSPNGFADAGEVEDQLVDLQVGAAKPEISSPVPGSSVGDPKPQFSGDSGVSGATVSVQEGGVTLCQANVGRDGAWSCGAGQALPQGDHTVRPSETTSGGLTLQGDPVRFTVTTTPPAPPVFTVPEYTNDPGLLLTGTGAPGSTVTVTEAASELCRTAVRADRSWSCLPVEELAEGSHLLTATAADPAGNRTAGKPVTLIVRTVPPAKPVLTVPGPGEQLHLLRPRLAGRGDPGSSVTVVAGGDGALCSAVVAVDGSWTCNAQRDLAAGEQLLTPTAVDRAGNVAQGEAVRVVVAGGVSPSATGGVSPAPTGGASPSATGGASPAPTGGASPSSSGSASPAGVASPSATGVASPAEGASPSPAGVVNPGASGSASPTGVASPPPTGAAGPSATGVASADPPVPVLEDAPVPIRVPTVRAIYALQKSAPATFPSSDPGSNTASSPASPGHTTPPDEPAGASSSQALAPPPGDPAAGRPGDLGGWRAVTCGVFLILTGLTLVTRRVLAQGHGSRRRPR</sequence>
<evidence type="ECO:0008006" key="8">
    <source>
        <dbReference type="Google" id="ProtNLM"/>
    </source>
</evidence>
<evidence type="ECO:0000256" key="3">
    <source>
        <dbReference type="SAM" id="SignalP"/>
    </source>
</evidence>
<dbReference type="GO" id="GO:0005975">
    <property type="term" value="P:carbohydrate metabolic process"/>
    <property type="evidence" value="ECO:0007669"/>
    <property type="project" value="UniProtKB-ARBA"/>
</dbReference>
<comment type="caution">
    <text evidence="6">The sequence shown here is derived from an EMBL/GenBank/DDBJ whole genome shotgun (WGS) entry which is preliminary data.</text>
</comment>
<dbReference type="Pfam" id="PF20009">
    <property type="entry name" value="GEVED"/>
    <property type="match status" value="1"/>
</dbReference>
<proteinExistence type="predicted"/>
<keyword evidence="7" id="KW-1185">Reference proteome</keyword>
<feature type="compositionally biased region" description="Polar residues" evidence="1">
    <location>
        <begin position="800"/>
        <end position="818"/>
    </location>
</feature>
<dbReference type="EMBL" id="PYBW01000039">
    <property type="protein sequence ID" value="PYC80506.1"/>
    <property type="molecule type" value="Genomic_DNA"/>
</dbReference>
<feature type="compositionally biased region" description="Low complexity" evidence="1">
    <location>
        <begin position="399"/>
        <end position="408"/>
    </location>
</feature>